<keyword evidence="2 5" id="KW-0812">Transmembrane</keyword>
<reference evidence="7" key="1">
    <citation type="submission" date="2021-12" db="EMBL/GenBank/DDBJ databases">
        <authorList>
            <person name="King R."/>
        </authorList>
    </citation>
    <scope>NUCLEOTIDE SEQUENCE</scope>
</reference>
<keyword evidence="8" id="KW-1185">Reference proteome</keyword>
<dbReference type="PANTHER" id="PTHR48021:SF24">
    <property type="entry name" value="MAJOR FACILITATOR SUPERFAMILY (MFS) PROFILE DOMAIN-CONTAINING PROTEIN"/>
    <property type="match status" value="1"/>
</dbReference>
<feature type="transmembrane region" description="Helical" evidence="5">
    <location>
        <begin position="434"/>
        <end position="457"/>
    </location>
</feature>
<feature type="transmembrane region" description="Helical" evidence="5">
    <location>
        <begin position="205"/>
        <end position="224"/>
    </location>
</feature>
<dbReference type="GO" id="GO:0016020">
    <property type="term" value="C:membrane"/>
    <property type="evidence" value="ECO:0007669"/>
    <property type="project" value="UniProtKB-SubCell"/>
</dbReference>
<feature type="transmembrane region" description="Helical" evidence="5">
    <location>
        <begin position="333"/>
        <end position="355"/>
    </location>
</feature>
<feature type="domain" description="Major facilitator superfamily (MFS) profile" evidence="6">
    <location>
        <begin position="48"/>
        <end position="486"/>
    </location>
</feature>
<accession>A0A9P0ATD5</accession>
<feature type="transmembrane region" description="Helical" evidence="5">
    <location>
        <begin position="463"/>
        <end position="482"/>
    </location>
</feature>
<dbReference type="Pfam" id="PF00083">
    <property type="entry name" value="Sugar_tr"/>
    <property type="match status" value="1"/>
</dbReference>
<evidence type="ECO:0000313" key="8">
    <source>
        <dbReference type="Proteomes" id="UP001154078"/>
    </source>
</evidence>
<feature type="transmembrane region" description="Helical" evidence="5">
    <location>
        <begin position="298"/>
        <end position="321"/>
    </location>
</feature>
<dbReference type="Proteomes" id="UP001154078">
    <property type="component" value="Chromosome 10"/>
</dbReference>
<dbReference type="EMBL" id="OV121141">
    <property type="protein sequence ID" value="CAH0548565.1"/>
    <property type="molecule type" value="Genomic_DNA"/>
</dbReference>
<dbReference type="OrthoDB" id="6612291at2759"/>
<feature type="transmembrane region" description="Helical" evidence="5">
    <location>
        <begin position="123"/>
        <end position="139"/>
    </location>
</feature>
<dbReference type="SUPFAM" id="SSF103473">
    <property type="entry name" value="MFS general substrate transporter"/>
    <property type="match status" value="1"/>
</dbReference>
<feature type="transmembrane region" description="Helical" evidence="5">
    <location>
        <begin position="393"/>
        <end position="414"/>
    </location>
</feature>
<feature type="transmembrane region" description="Helical" evidence="5">
    <location>
        <begin position="92"/>
        <end position="111"/>
    </location>
</feature>
<feature type="transmembrane region" description="Helical" evidence="5">
    <location>
        <begin position="48"/>
        <end position="72"/>
    </location>
</feature>
<dbReference type="InterPro" id="IPR036259">
    <property type="entry name" value="MFS_trans_sf"/>
</dbReference>
<dbReference type="PANTHER" id="PTHR48021">
    <property type="match status" value="1"/>
</dbReference>
<dbReference type="AlphaFoldDB" id="A0A9P0ATD5"/>
<keyword evidence="4 5" id="KW-0472">Membrane</keyword>
<feature type="transmembrane region" description="Helical" evidence="5">
    <location>
        <begin position="362"/>
        <end position="381"/>
    </location>
</feature>
<dbReference type="GO" id="GO:0022857">
    <property type="term" value="F:transmembrane transporter activity"/>
    <property type="evidence" value="ECO:0007669"/>
    <property type="project" value="InterPro"/>
</dbReference>
<sequence length="523" mass="58615">METIGASCLSLKIVDNNGQPENDNLLGGSTLTLSSHEKKTFNGRWPQICASLFAASFHIGNGISLAYSAVLISQLDKGTDENLRPSTTQKSWIASVLIIVIPVASAICGLLMDSIGRLNTIKIAGLPGIIGWIMIALANNIPVIIVGRLLIGISSAWGTSPGIVYITEIASTDIRGTLMSITPVYVSLGMCLTYFLGWIMDWRTLAWICNVFVVVPCLLCFLIPESPTWLIWKRKDESAKKALKYFCKNQPELDNRSYADVQFEQLKREQDLKRKEQDSSNSIRKFKEFLKPTGYKPLLFFVGIFLFQHFSGIFITMFYSIQFIEAAGTSIDPYIASILIGFVRLIMSLVSTALLSKFNRRSLIFCSTIGMSICMFLSGLFTKWIQDKTTTYTWVPVACILLYVVFSIVGLLPIPNMLLAELFPLEIRGMGYNIGYIIFSMFMFSALQSYFTLLSFFGGATHLQWFFSVISLGGLVYSFIFLPETFNVKLADITKYYEHRTMHIGHQEANKNESNSNNNKIVI</sequence>
<evidence type="ECO:0000256" key="5">
    <source>
        <dbReference type="SAM" id="Phobius"/>
    </source>
</evidence>
<dbReference type="FunFam" id="1.20.1250.20:FF:000249">
    <property type="entry name" value="facilitated trehalose transporter Tret1"/>
    <property type="match status" value="1"/>
</dbReference>
<evidence type="ECO:0000256" key="4">
    <source>
        <dbReference type="ARBA" id="ARBA00023136"/>
    </source>
</evidence>
<dbReference type="InterPro" id="IPR005828">
    <property type="entry name" value="MFS_sugar_transport-like"/>
</dbReference>
<dbReference type="PROSITE" id="PS50850">
    <property type="entry name" value="MFS"/>
    <property type="match status" value="1"/>
</dbReference>
<organism evidence="7 8">
    <name type="scientific">Brassicogethes aeneus</name>
    <name type="common">Rape pollen beetle</name>
    <name type="synonym">Meligethes aeneus</name>
    <dbReference type="NCBI Taxonomy" id="1431903"/>
    <lineage>
        <taxon>Eukaryota</taxon>
        <taxon>Metazoa</taxon>
        <taxon>Ecdysozoa</taxon>
        <taxon>Arthropoda</taxon>
        <taxon>Hexapoda</taxon>
        <taxon>Insecta</taxon>
        <taxon>Pterygota</taxon>
        <taxon>Neoptera</taxon>
        <taxon>Endopterygota</taxon>
        <taxon>Coleoptera</taxon>
        <taxon>Polyphaga</taxon>
        <taxon>Cucujiformia</taxon>
        <taxon>Nitidulidae</taxon>
        <taxon>Meligethinae</taxon>
        <taxon>Brassicogethes</taxon>
    </lineage>
</organism>
<evidence type="ECO:0000259" key="6">
    <source>
        <dbReference type="PROSITE" id="PS50850"/>
    </source>
</evidence>
<proteinExistence type="predicted"/>
<evidence type="ECO:0000256" key="3">
    <source>
        <dbReference type="ARBA" id="ARBA00022989"/>
    </source>
</evidence>
<evidence type="ECO:0000256" key="2">
    <source>
        <dbReference type="ARBA" id="ARBA00022692"/>
    </source>
</evidence>
<comment type="subcellular location">
    <subcellularLocation>
        <location evidence="1">Membrane</location>
        <topology evidence="1">Multi-pass membrane protein</topology>
    </subcellularLocation>
</comment>
<protein>
    <recommendedName>
        <fullName evidence="6">Major facilitator superfamily (MFS) profile domain-containing protein</fullName>
    </recommendedName>
</protein>
<feature type="transmembrane region" description="Helical" evidence="5">
    <location>
        <begin position="178"/>
        <end position="199"/>
    </location>
</feature>
<feature type="transmembrane region" description="Helical" evidence="5">
    <location>
        <begin position="145"/>
        <end position="166"/>
    </location>
</feature>
<keyword evidence="3 5" id="KW-1133">Transmembrane helix</keyword>
<dbReference type="InterPro" id="IPR020846">
    <property type="entry name" value="MFS_dom"/>
</dbReference>
<dbReference type="InterPro" id="IPR050549">
    <property type="entry name" value="MFS_Trehalose_Transporter"/>
</dbReference>
<name>A0A9P0ATD5_BRAAE</name>
<evidence type="ECO:0000313" key="7">
    <source>
        <dbReference type="EMBL" id="CAH0548565.1"/>
    </source>
</evidence>
<evidence type="ECO:0000256" key="1">
    <source>
        <dbReference type="ARBA" id="ARBA00004141"/>
    </source>
</evidence>
<gene>
    <name evidence="7" type="ORF">MELIAE_LOCUS2030</name>
</gene>
<dbReference type="Gene3D" id="1.20.1250.20">
    <property type="entry name" value="MFS general substrate transporter like domains"/>
    <property type="match status" value="1"/>
</dbReference>